<sequence length="128" mass="14641">MSYFNLNALTAPMTDIEGLIHAVLQSVLNHAKSTQNDRARMQSDELGGCWSDEFVHGVGSRDWTLKREKLTEQTRLRAKRFYEDALEWLVKDSHIKAVNIDVFILSPKKLGRRVTLTLNDDTTVEIPL</sequence>
<evidence type="ECO:0000313" key="2">
    <source>
        <dbReference type="Proteomes" id="UP000321787"/>
    </source>
</evidence>
<proteinExistence type="predicted"/>
<dbReference type="InterPro" id="IPR010877">
    <property type="entry name" value="Phage_Mu_Gp46"/>
</dbReference>
<gene>
    <name evidence="1" type="ORF">AFI02nite_06040</name>
</gene>
<evidence type="ECO:0008006" key="3">
    <source>
        <dbReference type="Google" id="ProtNLM"/>
    </source>
</evidence>
<dbReference type="Proteomes" id="UP000321787">
    <property type="component" value="Unassembled WGS sequence"/>
</dbReference>
<organism evidence="1 2">
    <name type="scientific">Aliivibrio fischeri</name>
    <name type="common">Vibrio fischeri</name>
    <dbReference type="NCBI Taxonomy" id="668"/>
    <lineage>
        <taxon>Bacteria</taxon>
        <taxon>Pseudomonadati</taxon>
        <taxon>Pseudomonadota</taxon>
        <taxon>Gammaproteobacteria</taxon>
        <taxon>Vibrionales</taxon>
        <taxon>Vibrionaceae</taxon>
        <taxon>Aliivibrio</taxon>
    </lineage>
</organism>
<dbReference type="Pfam" id="PF07409">
    <property type="entry name" value="GP46"/>
    <property type="match status" value="1"/>
</dbReference>
<evidence type="ECO:0000313" key="1">
    <source>
        <dbReference type="EMBL" id="GEK12568.1"/>
    </source>
</evidence>
<protein>
    <recommendedName>
        <fullName evidence="3">Phage protein GP46</fullName>
    </recommendedName>
</protein>
<dbReference type="AlphaFoldDB" id="A0A510UDA1"/>
<accession>A0A510UDA1</accession>
<comment type="caution">
    <text evidence="1">The sequence shown here is derived from an EMBL/GenBank/DDBJ whole genome shotgun (WGS) entry which is preliminary data.</text>
</comment>
<dbReference type="EMBL" id="BJTZ01000002">
    <property type="protein sequence ID" value="GEK12568.1"/>
    <property type="molecule type" value="Genomic_DNA"/>
</dbReference>
<dbReference type="RefSeq" id="WP_146861666.1">
    <property type="nucleotide sequence ID" value="NZ_BJTZ01000002.1"/>
</dbReference>
<name>A0A510UDA1_ALIFS</name>
<reference evidence="1 2" key="1">
    <citation type="submission" date="2019-07" db="EMBL/GenBank/DDBJ databases">
        <title>Whole genome shotgun sequence of Aliivibrio fischeri NBRC 101058.</title>
        <authorList>
            <person name="Hosoyama A."/>
            <person name="Uohara A."/>
            <person name="Ohji S."/>
            <person name="Ichikawa N."/>
        </authorList>
    </citation>
    <scope>NUCLEOTIDE SEQUENCE [LARGE SCALE GENOMIC DNA]</scope>
    <source>
        <strain evidence="1 2">NBRC 101058</strain>
    </source>
</reference>